<gene>
    <name evidence="2" type="ORF">METZ01_LOCUS304720</name>
</gene>
<sequence length="44" mass="5080">MRFTVSHVNELQCKFKSKSNLFFSSFMASITSLTIKIIVLLKKL</sequence>
<keyword evidence="1" id="KW-0812">Transmembrane</keyword>
<name>A0A382MT06_9ZZZZ</name>
<protein>
    <submittedName>
        <fullName evidence="2">Uncharacterized protein</fullName>
    </submittedName>
</protein>
<reference evidence="2" key="1">
    <citation type="submission" date="2018-05" db="EMBL/GenBank/DDBJ databases">
        <authorList>
            <person name="Lanie J.A."/>
            <person name="Ng W.-L."/>
            <person name="Kazmierczak K.M."/>
            <person name="Andrzejewski T.M."/>
            <person name="Davidsen T.M."/>
            <person name="Wayne K.J."/>
            <person name="Tettelin H."/>
            <person name="Glass J.I."/>
            <person name="Rusch D."/>
            <person name="Podicherti R."/>
            <person name="Tsui H.-C.T."/>
            <person name="Winkler M.E."/>
        </authorList>
    </citation>
    <scope>NUCLEOTIDE SEQUENCE</scope>
</reference>
<evidence type="ECO:0000313" key="2">
    <source>
        <dbReference type="EMBL" id="SVC51866.1"/>
    </source>
</evidence>
<keyword evidence="1" id="KW-0472">Membrane</keyword>
<keyword evidence="1" id="KW-1133">Transmembrane helix</keyword>
<accession>A0A382MT06</accession>
<organism evidence="2">
    <name type="scientific">marine metagenome</name>
    <dbReference type="NCBI Taxonomy" id="408172"/>
    <lineage>
        <taxon>unclassified sequences</taxon>
        <taxon>metagenomes</taxon>
        <taxon>ecological metagenomes</taxon>
    </lineage>
</organism>
<dbReference type="AlphaFoldDB" id="A0A382MT06"/>
<dbReference type="EMBL" id="UINC01095629">
    <property type="protein sequence ID" value="SVC51866.1"/>
    <property type="molecule type" value="Genomic_DNA"/>
</dbReference>
<proteinExistence type="predicted"/>
<feature type="transmembrane region" description="Helical" evidence="1">
    <location>
        <begin position="21"/>
        <end position="41"/>
    </location>
</feature>
<evidence type="ECO:0000256" key="1">
    <source>
        <dbReference type="SAM" id="Phobius"/>
    </source>
</evidence>